<dbReference type="SUPFAM" id="SSF55008">
    <property type="entry name" value="HMA, heavy metal-associated domain"/>
    <property type="match status" value="1"/>
</dbReference>
<dbReference type="Gene3D" id="3.30.70.100">
    <property type="match status" value="1"/>
</dbReference>
<dbReference type="PRINTS" id="PR00944">
    <property type="entry name" value="CUEXPORT"/>
</dbReference>
<organism evidence="4 5">
    <name type="scientific">Manganibacter manganicus</name>
    <dbReference type="NCBI Taxonomy" id="1873176"/>
    <lineage>
        <taxon>Bacteria</taxon>
        <taxon>Pseudomonadati</taxon>
        <taxon>Pseudomonadota</taxon>
        <taxon>Alphaproteobacteria</taxon>
        <taxon>Hyphomicrobiales</taxon>
        <taxon>Phyllobacteriaceae</taxon>
        <taxon>Manganibacter</taxon>
    </lineage>
</organism>
<protein>
    <recommendedName>
        <fullName evidence="3">HMA domain-containing protein</fullName>
    </recommendedName>
</protein>
<dbReference type="GO" id="GO:0006825">
    <property type="term" value="P:copper ion transport"/>
    <property type="evidence" value="ECO:0007669"/>
    <property type="project" value="InterPro"/>
</dbReference>
<proteinExistence type="predicted"/>
<dbReference type="PANTHER" id="PTHR46594">
    <property type="entry name" value="P-TYPE CATION-TRANSPORTING ATPASE"/>
    <property type="match status" value="1"/>
</dbReference>
<dbReference type="InterPro" id="IPR017969">
    <property type="entry name" value="Heavy-metal-associated_CS"/>
</dbReference>
<dbReference type="GO" id="GO:0005507">
    <property type="term" value="F:copper ion binding"/>
    <property type="evidence" value="ECO:0007669"/>
    <property type="project" value="InterPro"/>
</dbReference>
<evidence type="ECO:0000256" key="1">
    <source>
        <dbReference type="ARBA" id="ARBA00022723"/>
    </source>
</evidence>
<keyword evidence="1" id="KW-0479">Metal-binding</keyword>
<dbReference type="PROSITE" id="PS50846">
    <property type="entry name" value="HMA_2"/>
    <property type="match status" value="1"/>
</dbReference>
<keyword evidence="5" id="KW-1185">Reference proteome</keyword>
<dbReference type="Pfam" id="PF00403">
    <property type="entry name" value="HMA"/>
    <property type="match status" value="1"/>
</dbReference>
<dbReference type="EMBL" id="MDET01000013">
    <property type="protein sequence ID" value="OQM75680.1"/>
    <property type="molecule type" value="Genomic_DNA"/>
</dbReference>
<dbReference type="PROSITE" id="PS01047">
    <property type="entry name" value="HMA_1"/>
    <property type="match status" value="1"/>
</dbReference>
<name>A0A1V8RR54_9HYPH</name>
<dbReference type="AlphaFoldDB" id="A0A1V8RR54"/>
<gene>
    <name evidence="4" type="ORF">BFN67_17050</name>
</gene>
<dbReference type="STRING" id="1873176.BFN67_17050"/>
<evidence type="ECO:0000256" key="2">
    <source>
        <dbReference type="ARBA" id="ARBA00023008"/>
    </source>
</evidence>
<evidence type="ECO:0000313" key="4">
    <source>
        <dbReference type="EMBL" id="OQM75680.1"/>
    </source>
</evidence>
<dbReference type="InterPro" id="IPR006121">
    <property type="entry name" value="HMA_dom"/>
</dbReference>
<keyword evidence="2" id="KW-0186">Copper</keyword>
<accession>A0A1V8RR54</accession>
<dbReference type="FunFam" id="3.30.70.100:FF:000005">
    <property type="entry name" value="Copper-exporting P-type ATPase A"/>
    <property type="match status" value="1"/>
</dbReference>
<dbReference type="PANTHER" id="PTHR46594:SF4">
    <property type="entry name" value="P-TYPE CATION-TRANSPORTING ATPASE"/>
    <property type="match status" value="1"/>
</dbReference>
<dbReference type="CDD" id="cd00371">
    <property type="entry name" value="HMA"/>
    <property type="match status" value="1"/>
</dbReference>
<dbReference type="InterPro" id="IPR006122">
    <property type="entry name" value="HMA_Cu_ion-bd"/>
</dbReference>
<dbReference type="OrthoDB" id="9801832at2"/>
<comment type="caution">
    <text evidence="4">The sequence shown here is derived from an EMBL/GenBank/DDBJ whole genome shotgun (WGS) entry which is preliminary data.</text>
</comment>
<feature type="domain" description="HMA" evidence="3">
    <location>
        <begin position="7"/>
        <end position="73"/>
    </location>
</feature>
<evidence type="ECO:0000313" key="5">
    <source>
        <dbReference type="Proteomes" id="UP000191905"/>
    </source>
</evidence>
<dbReference type="InterPro" id="IPR036163">
    <property type="entry name" value="HMA_dom_sf"/>
</dbReference>
<evidence type="ECO:0000259" key="3">
    <source>
        <dbReference type="PROSITE" id="PS50846"/>
    </source>
</evidence>
<reference evidence="4 5" key="1">
    <citation type="journal article" date="2016" name="Int. J. Syst. Evol. Microbiol.">
        <title>Pseudaminobacter manganicus sp. nov., isolated from sludge of a manganese mine.</title>
        <authorList>
            <person name="Li J."/>
            <person name="Huang J."/>
            <person name="Liao S."/>
            <person name="Wang G."/>
        </authorList>
    </citation>
    <scope>NUCLEOTIDE SEQUENCE [LARGE SCALE GENOMIC DNA]</scope>
    <source>
        <strain evidence="4 5">JH-7</strain>
    </source>
</reference>
<sequence>MTTSARETIEFKIEGMDCAHCVSTIEKAVGALSGVEAVKVSLTDNSAIVRLDPSQISQDAVFEAVEDAGYDVPR</sequence>
<dbReference type="NCBIfam" id="TIGR00003">
    <property type="entry name" value="copper ion binding protein"/>
    <property type="match status" value="1"/>
</dbReference>
<dbReference type="RefSeq" id="WP_080919594.1">
    <property type="nucleotide sequence ID" value="NZ_MDET01000013.1"/>
</dbReference>
<dbReference type="InterPro" id="IPR000428">
    <property type="entry name" value="Cu-bd"/>
</dbReference>
<dbReference type="Proteomes" id="UP000191905">
    <property type="component" value="Unassembled WGS sequence"/>
</dbReference>